<evidence type="ECO:0000313" key="2">
    <source>
        <dbReference type="EMBL" id="GGA81290.1"/>
    </source>
</evidence>
<comment type="caution">
    <text evidence="2">The sequence shown here is derived from an EMBL/GenBank/DDBJ whole genome shotgun (WGS) entry which is preliminary data.</text>
</comment>
<keyword evidence="1" id="KW-0732">Signal</keyword>
<evidence type="ECO:0000256" key="1">
    <source>
        <dbReference type="SAM" id="SignalP"/>
    </source>
</evidence>
<protein>
    <submittedName>
        <fullName evidence="2">Uncharacterized protein</fullName>
    </submittedName>
</protein>
<reference evidence="3" key="1">
    <citation type="journal article" date="2019" name="Int. J. Syst. Evol. Microbiol.">
        <title>The Global Catalogue of Microorganisms (GCM) 10K type strain sequencing project: providing services to taxonomists for standard genome sequencing and annotation.</title>
        <authorList>
            <consortium name="The Broad Institute Genomics Platform"/>
            <consortium name="The Broad Institute Genome Sequencing Center for Infectious Disease"/>
            <person name="Wu L."/>
            <person name="Ma J."/>
        </authorList>
    </citation>
    <scope>NUCLEOTIDE SEQUENCE [LARGE SCALE GENOMIC DNA]</scope>
    <source>
        <strain evidence="3">CGMCC 1.12811</strain>
    </source>
</reference>
<feature type="signal peptide" evidence="1">
    <location>
        <begin position="1"/>
        <end position="19"/>
    </location>
</feature>
<dbReference type="RefSeq" id="WP_188494416.1">
    <property type="nucleotide sequence ID" value="NZ_BMGA01000005.1"/>
</dbReference>
<organism evidence="2 3">
    <name type="scientific">Flavobacterium palustre</name>
    <dbReference type="NCBI Taxonomy" id="1476463"/>
    <lineage>
        <taxon>Bacteria</taxon>
        <taxon>Pseudomonadati</taxon>
        <taxon>Bacteroidota</taxon>
        <taxon>Flavobacteriia</taxon>
        <taxon>Flavobacteriales</taxon>
        <taxon>Flavobacteriaceae</taxon>
        <taxon>Flavobacterium</taxon>
    </lineage>
</organism>
<evidence type="ECO:0000313" key="3">
    <source>
        <dbReference type="Proteomes" id="UP000658793"/>
    </source>
</evidence>
<sequence length="120" mass="13452">MKKIALILGFLVISFNAMAQEENNVKQSDLKGPAYKNFKSWMHKAVPTKVYSESNKVSLQGPAYKNQQTWKNTPKENLVLVQTTGSEKQKLTGPAYKNHGPWNNTSKQELVAVETVGTEK</sequence>
<name>A0ABQ1HKI1_9FLAO</name>
<dbReference type="EMBL" id="BMGA01000005">
    <property type="protein sequence ID" value="GGA81290.1"/>
    <property type="molecule type" value="Genomic_DNA"/>
</dbReference>
<dbReference type="Proteomes" id="UP000658793">
    <property type="component" value="Unassembled WGS sequence"/>
</dbReference>
<keyword evidence="3" id="KW-1185">Reference proteome</keyword>
<gene>
    <name evidence="2" type="ORF">GCM10008015_22580</name>
</gene>
<accession>A0ABQ1HKI1</accession>
<proteinExistence type="predicted"/>
<feature type="chain" id="PRO_5046849430" evidence="1">
    <location>
        <begin position="20"/>
        <end position="120"/>
    </location>
</feature>